<dbReference type="InterPro" id="IPR044066">
    <property type="entry name" value="TRIAD_supradom"/>
</dbReference>
<dbReference type="Gene3D" id="3.30.1370.210">
    <property type="match status" value="1"/>
</dbReference>
<dbReference type="InterPro" id="IPR017907">
    <property type="entry name" value="Znf_RING_CS"/>
</dbReference>
<evidence type="ECO:0000259" key="13">
    <source>
        <dbReference type="PROSITE" id="PS50103"/>
    </source>
</evidence>
<evidence type="ECO:0000259" key="12">
    <source>
        <dbReference type="PROSITE" id="PS50102"/>
    </source>
</evidence>
<gene>
    <name evidence="15" type="ORF">NEOLEDRAFT_1059755</name>
</gene>
<feature type="zinc finger region" description="C3H1-type" evidence="10">
    <location>
        <begin position="8"/>
        <end position="35"/>
    </location>
</feature>
<dbReference type="SMART" id="SM00184">
    <property type="entry name" value="RING"/>
    <property type="match status" value="1"/>
</dbReference>
<dbReference type="Pfam" id="PF13445">
    <property type="entry name" value="zf-RING_UBOX"/>
    <property type="match status" value="1"/>
</dbReference>
<dbReference type="GO" id="GO:0016567">
    <property type="term" value="P:protein ubiquitination"/>
    <property type="evidence" value="ECO:0007669"/>
    <property type="project" value="InterPro"/>
</dbReference>
<sequence>MQASNPTGTPSQVCRFFLQNSCMRGDRCHYYHPRNPTTELNASPSQAPRTACVYYGLGTCRYGDQCHNAHIPSSVDGYRPTMKTIPALPPTPSAFGPCKFFNRGCCARGDTCPFPHVQTPHSTRLLRRPQCPPNMARPNDRVHIPIAMSPSGQEETPTTVERIILGSKVTFGPGASIERVQTAFESSRLFITNLPVNSTTAGVIKLVEEFGELRSVNVDSGPSASFATARIDFTDCDSASRAVDSLNGREFHEKRLAARLDLSAVETGSASLLCRKIKISWYAPHLAAWAHYPTISKAMAQAKRLHNGLFDSRKVMVHFQPPKPRQTTSFSIEIKGLPPRARADDIKRWSHASSVTLGQPTYEEGEGEQYVREQLSKFGTLESFDLVPATRNHVKIKAFAQFHVPEAAAAAVEKLHNERQRSLGSPLWLELIYSVKYNPPLKQLALLKSEIDALTNVHTQCRIRYYEEDSDGQAIDPACIRIYSSYAKALGKVKAAVESLIQGEVLMLEGHPIWNDFLTTSDGREVITSINDASGCFVKCHIRSRTINLSGPASNRGVARAAILTKLEELMSRKHVLSMDSDMMRELLTGGMKTLWGIAENIILDVVARTLTVHGSQEEVERVHRAVASMRAIKGIPITPRDSACPVCFCDITDPTTLPCGHSYCRACLEHFLRSATEVATSALACITEISTNPNNTCGNAIPLAVLRNLLSPDEEAKLFETALVSHINARTQTYRYCPTPDCPVIYRPAEEGTVLRCPVCLNRICAACHVEFHEGLTCAEHRDNASGNLDAFRKWREEHDVRPCPKCGVHMEKNGGCNHMACIGCKTHICWVCMKTFPDEDTATGVYKHMREKHGGIGI</sequence>
<dbReference type="PANTHER" id="PTHR11685">
    <property type="entry name" value="RBR FAMILY RING FINGER AND IBR DOMAIN-CONTAINING"/>
    <property type="match status" value="1"/>
</dbReference>
<dbReference type="Pfam" id="PF00076">
    <property type="entry name" value="RRM_1"/>
    <property type="match status" value="1"/>
</dbReference>
<name>A0A165UAL3_9AGAM</name>
<dbReference type="InterPro" id="IPR031127">
    <property type="entry name" value="E3_UB_ligase_RBR"/>
</dbReference>
<dbReference type="InterPro" id="IPR012677">
    <property type="entry name" value="Nucleotide-bd_a/b_plait_sf"/>
</dbReference>
<keyword evidence="5" id="KW-0677">Repeat</keyword>
<dbReference type="EC" id="2.3.2.31" evidence="2"/>
<keyword evidence="4 10" id="KW-0479">Metal-binding</keyword>
<evidence type="ECO:0000259" key="11">
    <source>
        <dbReference type="PROSITE" id="PS50089"/>
    </source>
</evidence>
<dbReference type="PROSITE" id="PS50089">
    <property type="entry name" value="ZF_RING_2"/>
    <property type="match status" value="1"/>
</dbReference>
<evidence type="ECO:0000256" key="9">
    <source>
        <dbReference type="PROSITE-ProRule" id="PRU00176"/>
    </source>
</evidence>
<dbReference type="OrthoDB" id="10009520at2759"/>
<keyword evidence="16" id="KW-1185">Reference proteome</keyword>
<feature type="domain" description="C3H1-type" evidence="13">
    <location>
        <begin position="8"/>
        <end position="35"/>
    </location>
</feature>
<dbReference type="Pfam" id="PF22191">
    <property type="entry name" value="IBR_1"/>
    <property type="match status" value="1"/>
</dbReference>
<dbReference type="Gene3D" id="3.30.40.10">
    <property type="entry name" value="Zinc/RING finger domain, C3HC4 (zinc finger)"/>
    <property type="match status" value="1"/>
</dbReference>
<evidence type="ECO:0000256" key="2">
    <source>
        <dbReference type="ARBA" id="ARBA00012251"/>
    </source>
</evidence>
<dbReference type="InterPro" id="IPR036855">
    <property type="entry name" value="Znf_CCCH_sf"/>
</dbReference>
<dbReference type="Gene3D" id="3.30.70.330">
    <property type="match status" value="2"/>
</dbReference>
<keyword evidence="7" id="KW-0833">Ubl conjugation pathway</keyword>
<feature type="domain" description="RING-type" evidence="14">
    <location>
        <begin position="641"/>
        <end position="854"/>
    </location>
</feature>
<dbReference type="PROSITE" id="PS50103">
    <property type="entry name" value="ZF_C3H1"/>
    <property type="match status" value="3"/>
</dbReference>
<dbReference type="InterPro" id="IPR027370">
    <property type="entry name" value="Znf-RING_euk"/>
</dbReference>
<evidence type="ECO:0000256" key="10">
    <source>
        <dbReference type="PROSITE-ProRule" id="PRU00723"/>
    </source>
</evidence>
<evidence type="ECO:0000256" key="7">
    <source>
        <dbReference type="ARBA" id="ARBA00022786"/>
    </source>
</evidence>
<evidence type="ECO:0000256" key="5">
    <source>
        <dbReference type="ARBA" id="ARBA00022737"/>
    </source>
</evidence>
<keyword evidence="3" id="KW-0808">Transferase</keyword>
<dbReference type="CDD" id="cd20335">
    <property type="entry name" value="BRcat_RBR"/>
    <property type="match status" value="1"/>
</dbReference>
<dbReference type="SMART" id="SM00360">
    <property type="entry name" value="RRM"/>
    <property type="match status" value="2"/>
</dbReference>
<dbReference type="EMBL" id="KV425560">
    <property type="protein sequence ID" value="KZT27877.1"/>
    <property type="molecule type" value="Genomic_DNA"/>
</dbReference>
<dbReference type="GO" id="GO:0061630">
    <property type="term" value="F:ubiquitin protein ligase activity"/>
    <property type="evidence" value="ECO:0007669"/>
    <property type="project" value="UniProtKB-EC"/>
</dbReference>
<dbReference type="PROSITE" id="PS51873">
    <property type="entry name" value="TRIAD"/>
    <property type="match status" value="1"/>
</dbReference>
<dbReference type="GO" id="GO:0008270">
    <property type="term" value="F:zinc ion binding"/>
    <property type="evidence" value="ECO:0007669"/>
    <property type="project" value="UniProtKB-KW"/>
</dbReference>
<keyword evidence="8 10" id="KW-0862">Zinc</keyword>
<dbReference type="GO" id="GO:0003723">
    <property type="term" value="F:RNA binding"/>
    <property type="evidence" value="ECO:0007669"/>
    <property type="project" value="UniProtKB-UniRule"/>
</dbReference>
<feature type="domain" description="RRM" evidence="12">
    <location>
        <begin position="187"/>
        <end position="263"/>
    </location>
</feature>
<evidence type="ECO:0000313" key="16">
    <source>
        <dbReference type="Proteomes" id="UP000076761"/>
    </source>
</evidence>
<dbReference type="InterPro" id="IPR001841">
    <property type="entry name" value="Znf_RING"/>
</dbReference>
<evidence type="ECO:0000256" key="1">
    <source>
        <dbReference type="ARBA" id="ARBA00001798"/>
    </source>
</evidence>
<dbReference type="InterPro" id="IPR000571">
    <property type="entry name" value="Znf_CCCH"/>
</dbReference>
<dbReference type="AlphaFoldDB" id="A0A165UAL3"/>
<protein>
    <recommendedName>
        <fullName evidence="2">RBR-type E3 ubiquitin transferase</fullName>
        <ecNumber evidence="2">2.3.2.31</ecNumber>
    </recommendedName>
</protein>
<dbReference type="InterPro" id="IPR035979">
    <property type="entry name" value="RBD_domain_sf"/>
</dbReference>
<dbReference type="SUPFAM" id="SSF57850">
    <property type="entry name" value="RING/U-box"/>
    <property type="match status" value="3"/>
</dbReference>
<dbReference type="SUPFAM" id="SSF54928">
    <property type="entry name" value="RNA-binding domain, RBD"/>
    <property type="match status" value="2"/>
</dbReference>
<feature type="domain" description="C3H1-type" evidence="13">
    <location>
        <begin position="92"/>
        <end position="119"/>
    </location>
</feature>
<evidence type="ECO:0000259" key="14">
    <source>
        <dbReference type="PROSITE" id="PS51873"/>
    </source>
</evidence>
<feature type="zinc finger region" description="C3H1-type" evidence="10">
    <location>
        <begin position="46"/>
        <end position="73"/>
    </location>
</feature>
<dbReference type="InterPro" id="IPR002867">
    <property type="entry name" value="IBR_dom"/>
</dbReference>
<evidence type="ECO:0000313" key="15">
    <source>
        <dbReference type="EMBL" id="KZT27877.1"/>
    </source>
</evidence>
<dbReference type="Proteomes" id="UP000076761">
    <property type="component" value="Unassembled WGS sequence"/>
</dbReference>
<dbReference type="CDD" id="cd00590">
    <property type="entry name" value="RRM_SF"/>
    <property type="match status" value="1"/>
</dbReference>
<dbReference type="SMART" id="SM00356">
    <property type="entry name" value="ZnF_C3H1"/>
    <property type="match status" value="3"/>
</dbReference>
<feature type="domain" description="C3H1-type" evidence="13">
    <location>
        <begin position="46"/>
        <end position="73"/>
    </location>
</feature>
<dbReference type="Gene3D" id="1.20.120.1750">
    <property type="match status" value="1"/>
</dbReference>
<dbReference type="PROSITE" id="PS50102">
    <property type="entry name" value="RRM"/>
    <property type="match status" value="1"/>
</dbReference>
<evidence type="ECO:0000256" key="6">
    <source>
        <dbReference type="ARBA" id="ARBA00022771"/>
    </source>
</evidence>
<keyword evidence="9" id="KW-0694">RNA-binding</keyword>
<comment type="catalytic activity">
    <reaction evidence="1">
        <text>[E2 ubiquitin-conjugating enzyme]-S-ubiquitinyl-L-cysteine + [acceptor protein]-L-lysine = [E2 ubiquitin-conjugating enzyme]-L-cysteine + [acceptor protein]-N(6)-ubiquitinyl-L-lysine.</text>
        <dbReference type="EC" id="2.3.2.31"/>
    </reaction>
</comment>
<dbReference type="STRING" id="1314782.A0A165UAL3"/>
<dbReference type="InterPro" id="IPR000504">
    <property type="entry name" value="RRM_dom"/>
</dbReference>
<dbReference type="SMART" id="SM00647">
    <property type="entry name" value="IBR"/>
    <property type="match status" value="2"/>
</dbReference>
<dbReference type="Pfam" id="PF01485">
    <property type="entry name" value="IBR"/>
    <property type="match status" value="1"/>
</dbReference>
<organism evidence="15 16">
    <name type="scientific">Neolentinus lepideus HHB14362 ss-1</name>
    <dbReference type="NCBI Taxonomy" id="1314782"/>
    <lineage>
        <taxon>Eukaryota</taxon>
        <taxon>Fungi</taxon>
        <taxon>Dikarya</taxon>
        <taxon>Basidiomycota</taxon>
        <taxon>Agaricomycotina</taxon>
        <taxon>Agaricomycetes</taxon>
        <taxon>Gloeophyllales</taxon>
        <taxon>Gloeophyllaceae</taxon>
        <taxon>Neolentinus</taxon>
    </lineage>
</organism>
<dbReference type="InterPro" id="IPR013083">
    <property type="entry name" value="Znf_RING/FYVE/PHD"/>
</dbReference>
<evidence type="ECO:0000256" key="8">
    <source>
        <dbReference type="ARBA" id="ARBA00022833"/>
    </source>
</evidence>
<feature type="zinc finger region" description="C3H1-type" evidence="10">
    <location>
        <begin position="92"/>
        <end position="119"/>
    </location>
</feature>
<evidence type="ECO:0000256" key="3">
    <source>
        <dbReference type="ARBA" id="ARBA00022679"/>
    </source>
</evidence>
<reference evidence="15 16" key="1">
    <citation type="journal article" date="2016" name="Mol. Biol. Evol.">
        <title>Comparative Genomics of Early-Diverging Mushroom-Forming Fungi Provides Insights into the Origins of Lignocellulose Decay Capabilities.</title>
        <authorList>
            <person name="Nagy L.G."/>
            <person name="Riley R."/>
            <person name="Tritt A."/>
            <person name="Adam C."/>
            <person name="Daum C."/>
            <person name="Floudas D."/>
            <person name="Sun H."/>
            <person name="Yadav J.S."/>
            <person name="Pangilinan J."/>
            <person name="Larsson K.H."/>
            <person name="Matsuura K."/>
            <person name="Barry K."/>
            <person name="Labutti K."/>
            <person name="Kuo R."/>
            <person name="Ohm R.A."/>
            <person name="Bhattacharya S.S."/>
            <person name="Shirouzu T."/>
            <person name="Yoshinaga Y."/>
            <person name="Martin F.M."/>
            <person name="Grigoriev I.V."/>
            <person name="Hibbett D.S."/>
        </authorList>
    </citation>
    <scope>NUCLEOTIDE SEQUENCE [LARGE SCALE GENOMIC DNA]</scope>
    <source>
        <strain evidence="15 16">HHB14362 ss-1</strain>
    </source>
</reference>
<accession>A0A165UAL3</accession>
<keyword evidence="6 10" id="KW-0863">Zinc-finger</keyword>
<evidence type="ECO:0000256" key="4">
    <source>
        <dbReference type="ARBA" id="ARBA00022723"/>
    </source>
</evidence>
<proteinExistence type="predicted"/>
<dbReference type="CDD" id="cd22585">
    <property type="entry name" value="Rcat_RBR_DEAH12-like"/>
    <property type="match status" value="1"/>
</dbReference>
<dbReference type="InParanoid" id="A0A165UAL3"/>
<feature type="domain" description="RING-type" evidence="11">
    <location>
        <begin position="645"/>
        <end position="686"/>
    </location>
</feature>
<dbReference type="SUPFAM" id="SSF90229">
    <property type="entry name" value="CCCH zinc finger"/>
    <property type="match status" value="2"/>
</dbReference>
<dbReference type="PROSITE" id="PS00518">
    <property type="entry name" value="ZF_RING_1"/>
    <property type="match status" value="1"/>
</dbReference>